<organism evidence="1 2">
    <name type="scientific">Blumeria hordei</name>
    <name type="common">Barley powdery mildew</name>
    <name type="synonym">Blumeria graminis f. sp. hordei</name>
    <dbReference type="NCBI Taxonomy" id="2867405"/>
    <lineage>
        <taxon>Eukaryota</taxon>
        <taxon>Fungi</taxon>
        <taxon>Dikarya</taxon>
        <taxon>Ascomycota</taxon>
        <taxon>Pezizomycotina</taxon>
        <taxon>Leotiomycetes</taxon>
        <taxon>Erysiphales</taxon>
        <taxon>Erysiphaceae</taxon>
        <taxon>Blumeria</taxon>
    </lineage>
</organism>
<name>A0A383UYH3_BLUHO</name>
<sequence>MDNTPLTIQIKSYLARHSLQRILKIFQILYSSFFTTPCDTVFALPKDLETKLNPVRNLMENFNTYINRAQLLPGVTNNIESRLINLSYRIGSTPFDLAPFEPLAALILSNATDVEVWVSLLQLLDTLESILASQEEKEEKVENVAAESVFRRAATTQVCKDLKLEEFKELLRREPHGSMFMKIQGFWRKYFTNKTWQENCIDLAKDFVRRYGEEYLKFPDVPKEKLVYNWMKAVETKIFDQPSKSSDISASASSPKLVGDEKYLNKSQFSTANDYEFDGQTIRQVDYFIKRRGLPTSNLLY</sequence>
<dbReference type="EMBL" id="UNSH01000070">
    <property type="protein sequence ID" value="SZF04947.1"/>
    <property type="molecule type" value="Genomic_DNA"/>
</dbReference>
<dbReference type="Proteomes" id="UP000275772">
    <property type="component" value="Unassembled WGS sequence"/>
</dbReference>
<dbReference type="AlphaFoldDB" id="A0A383UYH3"/>
<dbReference type="VEuPathDB" id="FungiDB:BLGHR1_15746"/>
<accession>A0A383UYH3</accession>
<gene>
    <name evidence="1" type="ORF">BLGHR1_15746</name>
</gene>
<evidence type="ECO:0000313" key="1">
    <source>
        <dbReference type="EMBL" id="SZF04947.1"/>
    </source>
</evidence>
<reference evidence="1 2" key="1">
    <citation type="submission" date="2017-11" db="EMBL/GenBank/DDBJ databases">
        <authorList>
            <person name="Kracher B."/>
        </authorList>
    </citation>
    <scope>NUCLEOTIDE SEQUENCE [LARGE SCALE GENOMIC DNA]</scope>
    <source>
        <strain evidence="1 2">RACE1</strain>
    </source>
</reference>
<proteinExistence type="predicted"/>
<evidence type="ECO:0000313" key="2">
    <source>
        <dbReference type="Proteomes" id="UP000275772"/>
    </source>
</evidence>
<protein>
    <submittedName>
        <fullName evidence="1">Uncharacterized protein</fullName>
    </submittedName>
</protein>